<feature type="coiled-coil region" evidence="1">
    <location>
        <begin position="757"/>
        <end position="914"/>
    </location>
</feature>
<dbReference type="KEGG" id="dqu:106746749"/>
<dbReference type="GO" id="GO:0003682">
    <property type="term" value="F:chromatin binding"/>
    <property type="evidence" value="ECO:0007669"/>
    <property type="project" value="TreeGrafter"/>
</dbReference>
<dbReference type="GeneID" id="106746749"/>
<gene>
    <name evidence="4" type="primary">LOC106746749</name>
</gene>
<feature type="coiled-coil region" evidence="1">
    <location>
        <begin position="206"/>
        <end position="240"/>
    </location>
</feature>
<accession>A0A6P3XMJ8</accession>
<evidence type="ECO:0000256" key="2">
    <source>
        <dbReference type="SAM" id="MobiDB-lite"/>
    </source>
</evidence>
<dbReference type="PANTHER" id="PTHR43941">
    <property type="entry name" value="STRUCTURAL MAINTENANCE OF CHROMOSOMES PROTEIN 2"/>
    <property type="match status" value="1"/>
</dbReference>
<feature type="coiled-coil region" evidence="1">
    <location>
        <begin position="1039"/>
        <end position="1098"/>
    </location>
</feature>
<feature type="region of interest" description="Disordered" evidence="2">
    <location>
        <begin position="1808"/>
        <end position="1838"/>
    </location>
</feature>
<evidence type="ECO:0000256" key="1">
    <source>
        <dbReference type="SAM" id="Coils"/>
    </source>
</evidence>
<feature type="coiled-coil region" evidence="1">
    <location>
        <begin position="334"/>
        <end position="381"/>
    </location>
</feature>
<reference evidence="4" key="1">
    <citation type="submission" date="2025-08" db="UniProtKB">
        <authorList>
            <consortium name="RefSeq"/>
        </authorList>
    </citation>
    <scope>IDENTIFICATION</scope>
</reference>
<keyword evidence="1" id="KW-0175">Coiled coil</keyword>
<dbReference type="GO" id="GO:0000785">
    <property type="term" value="C:chromatin"/>
    <property type="evidence" value="ECO:0007669"/>
    <property type="project" value="TreeGrafter"/>
</dbReference>
<feature type="coiled-coil region" evidence="1">
    <location>
        <begin position="1521"/>
        <end position="1590"/>
    </location>
</feature>
<evidence type="ECO:0000313" key="3">
    <source>
        <dbReference type="Proteomes" id="UP000515204"/>
    </source>
</evidence>
<organism evidence="3 4">
    <name type="scientific">Dinoponera quadriceps</name>
    <name type="common">South American ant</name>
    <dbReference type="NCBI Taxonomy" id="609295"/>
    <lineage>
        <taxon>Eukaryota</taxon>
        <taxon>Metazoa</taxon>
        <taxon>Ecdysozoa</taxon>
        <taxon>Arthropoda</taxon>
        <taxon>Hexapoda</taxon>
        <taxon>Insecta</taxon>
        <taxon>Pterygota</taxon>
        <taxon>Neoptera</taxon>
        <taxon>Endopterygota</taxon>
        <taxon>Hymenoptera</taxon>
        <taxon>Apocrita</taxon>
        <taxon>Aculeata</taxon>
        <taxon>Formicoidea</taxon>
        <taxon>Formicidae</taxon>
        <taxon>Ponerinae</taxon>
        <taxon>Ponerini</taxon>
        <taxon>Dinoponera</taxon>
    </lineage>
</organism>
<dbReference type="GO" id="GO:0000793">
    <property type="term" value="C:condensed chromosome"/>
    <property type="evidence" value="ECO:0007669"/>
    <property type="project" value="TreeGrafter"/>
</dbReference>
<dbReference type="RefSeq" id="XP_014479204.1">
    <property type="nucleotide sequence ID" value="XM_014623718.1"/>
</dbReference>
<feature type="coiled-coil region" evidence="1">
    <location>
        <begin position="965"/>
        <end position="992"/>
    </location>
</feature>
<dbReference type="OrthoDB" id="6350415at2759"/>
<protein>
    <submittedName>
        <fullName evidence="4">Centromere-associated protein E-like isoform X1</fullName>
    </submittedName>
</protein>
<feature type="coiled-coil region" evidence="1">
    <location>
        <begin position="1429"/>
        <end position="1495"/>
    </location>
</feature>
<feature type="coiled-coil region" evidence="1">
    <location>
        <begin position="1295"/>
        <end position="1385"/>
    </location>
</feature>
<name>A0A6P3XMJ8_DINQU</name>
<dbReference type="GO" id="GO:0000796">
    <property type="term" value="C:condensin complex"/>
    <property type="evidence" value="ECO:0007669"/>
    <property type="project" value="TreeGrafter"/>
</dbReference>
<proteinExistence type="predicted"/>
<dbReference type="GO" id="GO:0007076">
    <property type="term" value="P:mitotic chromosome condensation"/>
    <property type="evidence" value="ECO:0007669"/>
    <property type="project" value="TreeGrafter"/>
</dbReference>
<dbReference type="PANTHER" id="PTHR43941:SF1">
    <property type="entry name" value="STRUCTURAL MAINTENANCE OF CHROMOSOMES PROTEIN 2"/>
    <property type="match status" value="1"/>
</dbReference>
<keyword evidence="3" id="KW-1185">Reference proteome</keyword>
<sequence length="1838" mass="212865">MHSISASLSGSANVSISTLAKRDQNCKAIDNSTGEPCGETEGLRILDEFRKLYESRIEKIDGESGGEFDRVSMKLQIMNDWIKDLGDQNAMLVQTVQDLEQAACSRVKLLEEKLKQSSQIVQDNLSRSNHSEETLNILSNRVSQLQKDEQFLVKKIEYLQSDIRGLLELIRRAHCQNVWSFEGIKFFEIQRKDIPLPPLDCICSQEQIDTEQIKSLNLEIERLQENEKKMIRSKVELEGKIEDLKTKLSVKDETVKKYASRLQSFCDKLREHSKKTSQVISHPLTIASNQDCDIMLTPDILESVLIAKDTENKSLHRHLQEVESKYMVHTHKSNIDADNLQKQLEEECKKVQQLQAEVAHLEEEAAETRNVMTKIVELKNEKCHANIGNNLRNDVIKEICKELKELTLEDTSPQKVRVDTSNPEMYTLPSTDPTRYSKKGELVSFLNSTKVHVQKECEILSDLKLEMKKFVEKLTDKTAEMNSCIISDSCTNENGLCTSDMSDKLGSCIEIITKMYSEREKEIILYDCMIRKEEDQCHCGCGDSNNVKLSVNSARQFKLMEEFRVCTVEAQAATEDIREEINTIVSTFNSRHQNYEDLNKVVVSVQSYLAKTREGLIEAINRLELQEEERSRRSERIANGKIKLKDIKNQINLSQSELSRCISGVRENIQGCNEPGYMEACIGIDLLTAVTEEVEQILTNLQSFQTQGGCVTSILKELKSQLYAIDCCLKDLQKKTDEVVSNNEAAKTIFCVKESRLAKLEEEVDCAHTKMQDVLETFLSTKQEEKEQFPHFNNQEVNDVIKTKEDLHKLRKEYDDLKLSMAQQACQAKYDERLSKWKNRVADLEDQIRVLQHEVKCKQEANNFLKNSIQSSEKELTNVRTKAENYRQCQSKDNMELRKKIIELENTVRIQKEIESDLRESLNNESKEVKKCTEISNTFRTDHGTEETLLRCDYPSKHENVSHWFKTLQDAVQSAKLTVQDLESELKRLICDESPQSSVSTRSVVTLIETLEICRKKLDTCSDELSKLKSAVYSKEKLLENLEKVVQIQKDSLKMSQAEVKDLHQKLQEKIDKQSLTIAQYEREKNELLKQNELQIQTIGHLQNAVVEAKRNLDQMGHKAMSDLCEKDETIRRLVMCIDETQEQYNECFTEATNQDLLLDLQRDAIDSLHRRIRSLECDKYLSATILHTMYYSILNVIQEQIHGHVKDFQALKCKMGYFVQAKNTSKCECENTKETISCTEQKLEQSDACSCAIYSKEKSTDSEDLEYFSRCVSHVGRYSGEVAEMENICQIQRLKEELQKMKNIECDLRCENRQLKTDLQHHISKTENLIRKVEHIKQKETEYKELVSQLENGEREIENFNGQITSKEEIVRNQSHELEALRNRFLMKNQQVEDDLSQLNASEHAMLSILCDQIHSLKTLFREKSDCMVKLQADYKLLENENSILKSQNSIIENQAKDNIIQLKEKFKETRLKLRQTEDNYQRVTEDFNKAQDKLLLATTREADSQESLMIMEKNYCSKIANLDNEVISLRDLANSLSGELEETKKELTSKNIAFFQLQDKCKNYADQLDVIRQEFAEEKEKLVKAESTNCGLNQQLQTYMDENYLLGRQNISLKENNSTCMTELQSMRKSLLELEKECYLKERSLMYMSADLTEAAVSRSELCKESQHIVSCIRDYMDQQKRYIENLTKNLENKQRYIMQLAFENKILLLKMKKLKRINLLAKRRRTHKQLSGGSFKRVPVNGYISPSDVNENAGTGLVPNSSYTNVYKKCYREPIKTNRCRSISGDSWWFPKMEDLTNEVRKSHQRWSQHFNNETESDTSLEESRDYGYQSSTSK</sequence>
<feature type="coiled-coil region" evidence="1">
    <location>
        <begin position="1679"/>
        <end position="1706"/>
    </location>
</feature>
<dbReference type="Proteomes" id="UP000515204">
    <property type="component" value="Unplaced"/>
</dbReference>
<evidence type="ECO:0000313" key="4">
    <source>
        <dbReference type="RefSeq" id="XP_014479204.1"/>
    </source>
</evidence>